<feature type="region of interest" description="Disordered" evidence="1">
    <location>
        <begin position="81"/>
        <end position="102"/>
    </location>
</feature>
<sequence>MRSSLILAAVAGFATATPIVPRNATAQSGIDLSVFDAEPKPTKVGPAVGANSEKPTYNAAKAQADAAQDAVEKLATSTPRLKARASTCTGSNQEPDGYGPVPSPDTYSSFMSATMLSSISSGAVVPQGYSLAFQGKQASVSGPAYQGLYTLRTYSPIQCQQYCDAAPACYGFNLFMERDPKFTPSDTCVDPESITNYKCTLWGAQISEDVATNQGQWRNSFQVGITGSNGMSRLSQLARVLTAGEPDANTVQKGYNKNAPPASNPGFDGPTAFGGAIQAPNSYMGSKYYPGPFDPSQCASACQATTQYDHDHPNSDGTYDACNFFNAYVLSENNVPQGTYCSMYTKPWDKSYSTNYGQYRGDDYYSVSQSYGYTLTVQDSGKI</sequence>
<dbReference type="OrthoDB" id="271448at2759"/>
<keyword evidence="4" id="KW-1185">Reference proteome</keyword>
<dbReference type="eggNOG" id="ENOG502RYBJ">
    <property type="taxonomic scope" value="Eukaryota"/>
</dbReference>
<reference evidence="4" key="1">
    <citation type="journal article" date="2014" name="Genome Announc.">
        <title>Draft genome sequence of Colletotrichum sublineola, a destructive pathogen of cultivated sorghum.</title>
        <authorList>
            <person name="Baroncelli R."/>
            <person name="Sanz-Martin J.M."/>
            <person name="Rech G.E."/>
            <person name="Sukno S.A."/>
            <person name="Thon M.R."/>
        </authorList>
    </citation>
    <scope>NUCLEOTIDE SEQUENCE [LARGE SCALE GENOMIC DNA]</scope>
    <source>
        <strain evidence="4">TX430BB</strain>
    </source>
</reference>
<evidence type="ECO:0000313" key="3">
    <source>
        <dbReference type="EMBL" id="KDN70100.1"/>
    </source>
</evidence>
<evidence type="ECO:0008006" key="5">
    <source>
        <dbReference type="Google" id="ProtNLM"/>
    </source>
</evidence>
<dbReference type="OMA" id="AQTEYNA"/>
<dbReference type="PANTHER" id="PTHR36578:SF1">
    <property type="entry name" value="APPLE DOMAIN-CONTAINING PROTEIN"/>
    <property type="match status" value="1"/>
</dbReference>
<dbReference type="PANTHER" id="PTHR36578">
    <property type="entry name" value="CHROMOSOME 15, WHOLE GENOME SHOTGUN SEQUENCE"/>
    <property type="match status" value="1"/>
</dbReference>
<accession>A0A066XVX1</accession>
<gene>
    <name evidence="3" type="ORF">CSUB01_08964</name>
</gene>
<evidence type="ECO:0000256" key="2">
    <source>
        <dbReference type="SAM" id="SignalP"/>
    </source>
</evidence>
<proteinExistence type="predicted"/>
<feature type="signal peptide" evidence="2">
    <location>
        <begin position="1"/>
        <end position="16"/>
    </location>
</feature>
<name>A0A066XVX1_COLSU</name>
<comment type="caution">
    <text evidence="3">The sequence shown here is derived from an EMBL/GenBank/DDBJ whole genome shotgun (WGS) entry which is preliminary data.</text>
</comment>
<dbReference type="EMBL" id="JMSE01000394">
    <property type="protein sequence ID" value="KDN70100.1"/>
    <property type="molecule type" value="Genomic_DNA"/>
</dbReference>
<dbReference type="AlphaFoldDB" id="A0A066XVX1"/>
<organism evidence="3 4">
    <name type="scientific">Colletotrichum sublineola</name>
    <name type="common">Sorghum anthracnose fungus</name>
    <dbReference type="NCBI Taxonomy" id="1173701"/>
    <lineage>
        <taxon>Eukaryota</taxon>
        <taxon>Fungi</taxon>
        <taxon>Dikarya</taxon>
        <taxon>Ascomycota</taxon>
        <taxon>Pezizomycotina</taxon>
        <taxon>Sordariomycetes</taxon>
        <taxon>Hypocreomycetidae</taxon>
        <taxon>Glomerellales</taxon>
        <taxon>Glomerellaceae</taxon>
        <taxon>Colletotrichum</taxon>
        <taxon>Colletotrichum graminicola species complex</taxon>
    </lineage>
</organism>
<keyword evidence="2" id="KW-0732">Signal</keyword>
<evidence type="ECO:0000256" key="1">
    <source>
        <dbReference type="SAM" id="MobiDB-lite"/>
    </source>
</evidence>
<dbReference type="HOGENOM" id="CLU_022878_0_0_1"/>
<dbReference type="STRING" id="1173701.A0A066XVX1"/>
<evidence type="ECO:0000313" key="4">
    <source>
        <dbReference type="Proteomes" id="UP000027238"/>
    </source>
</evidence>
<dbReference type="Proteomes" id="UP000027238">
    <property type="component" value="Unassembled WGS sequence"/>
</dbReference>
<feature type="chain" id="PRO_5001630741" description="Carbohydrate-binding-like protein" evidence="2">
    <location>
        <begin position="17"/>
        <end position="383"/>
    </location>
</feature>
<protein>
    <recommendedName>
        <fullName evidence="5">Carbohydrate-binding-like protein</fullName>
    </recommendedName>
</protein>